<keyword evidence="6" id="KW-0067">ATP-binding</keyword>
<comment type="similarity">
    <text evidence="12">Belongs to the protein kinase superfamily. Tyr protein kinase family. Insulin receptor subfamily.</text>
</comment>
<evidence type="ECO:0000256" key="12">
    <source>
        <dbReference type="ARBA" id="ARBA00061639"/>
    </source>
</evidence>
<dbReference type="SUPFAM" id="SSF49785">
    <property type="entry name" value="Galactose-binding domain-like"/>
    <property type="match status" value="1"/>
</dbReference>
<name>A0A8C5KNF5_JACJA</name>
<dbReference type="FunFam" id="2.60.120.260:FF:000007">
    <property type="entry name" value="Discoidin domain receptor tyrosine kinase 1"/>
    <property type="match status" value="1"/>
</dbReference>
<organism evidence="15 16">
    <name type="scientific">Jaculus jaculus</name>
    <name type="common">Lesser Egyptian jerboa</name>
    <dbReference type="NCBI Taxonomy" id="51337"/>
    <lineage>
        <taxon>Eukaryota</taxon>
        <taxon>Metazoa</taxon>
        <taxon>Chordata</taxon>
        <taxon>Craniata</taxon>
        <taxon>Vertebrata</taxon>
        <taxon>Euteleostomi</taxon>
        <taxon>Mammalia</taxon>
        <taxon>Eutheria</taxon>
        <taxon>Euarchontoglires</taxon>
        <taxon>Glires</taxon>
        <taxon>Rodentia</taxon>
        <taxon>Myomorpha</taxon>
        <taxon>Dipodoidea</taxon>
        <taxon>Dipodidae</taxon>
        <taxon>Dipodinae</taxon>
        <taxon>Jaculus</taxon>
    </lineage>
</organism>
<evidence type="ECO:0000256" key="4">
    <source>
        <dbReference type="ARBA" id="ARBA00022729"/>
    </source>
</evidence>
<evidence type="ECO:0000256" key="3">
    <source>
        <dbReference type="ARBA" id="ARBA00022692"/>
    </source>
</evidence>
<comment type="subcellular location">
    <subcellularLocation>
        <location evidence="1">Cell membrane</location>
        <topology evidence="1">Single-pass type I membrane protein</topology>
    </subcellularLocation>
</comment>
<dbReference type="Pfam" id="PF00754">
    <property type="entry name" value="F5_F8_type_C"/>
    <property type="match status" value="1"/>
</dbReference>
<dbReference type="AlphaFoldDB" id="A0A8C5KNF5"/>
<keyword evidence="8" id="KW-0472">Membrane</keyword>
<reference evidence="15" key="2">
    <citation type="submission" date="2025-09" db="UniProtKB">
        <authorList>
            <consortium name="Ensembl"/>
        </authorList>
    </citation>
    <scope>IDENTIFICATION</scope>
</reference>
<evidence type="ECO:0000256" key="2">
    <source>
        <dbReference type="ARBA" id="ARBA00022475"/>
    </source>
</evidence>
<accession>A0A8C5KNF5</accession>
<keyword evidence="5" id="KW-0547">Nucleotide-binding</keyword>
<dbReference type="PROSITE" id="PS50022">
    <property type="entry name" value="FA58C_3"/>
    <property type="match status" value="1"/>
</dbReference>
<evidence type="ECO:0000259" key="14">
    <source>
        <dbReference type="PROSITE" id="PS50022"/>
    </source>
</evidence>
<reference evidence="15" key="1">
    <citation type="submission" date="2025-08" db="UniProtKB">
        <authorList>
            <consortium name="Ensembl"/>
        </authorList>
    </citation>
    <scope>IDENTIFICATION</scope>
</reference>
<evidence type="ECO:0000256" key="1">
    <source>
        <dbReference type="ARBA" id="ARBA00004251"/>
    </source>
</evidence>
<dbReference type="PANTHER" id="PTHR24543:SF291">
    <property type="entry name" value="SMOKE ALARM, ISOFORM D"/>
    <property type="match status" value="1"/>
</dbReference>
<keyword evidence="10" id="KW-0675">Receptor</keyword>
<evidence type="ECO:0000256" key="13">
    <source>
        <dbReference type="SAM" id="SignalP"/>
    </source>
</evidence>
<feature type="domain" description="F5/8 type C" evidence="14">
    <location>
        <begin position="32"/>
        <end position="186"/>
    </location>
</feature>
<protein>
    <submittedName>
        <fullName evidence="15">Discoidin domain receptor family, member 1</fullName>
    </submittedName>
</protein>
<dbReference type="PROSITE" id="PS01285">
    <property type="entry name" value="FA58C_1"/>
    <property type="match status" value="1"/>
</dbReference>
<evidence type="ECO:0000313" key="15">
    <source>
        <dbReference type="Ensembl" id="ENSJJAP00000011849.1"/>
    </source>
</evidence>
<evidence type="ECO:0000256" key="11">
    <source>
        <dbReference type="ARBA" id="ARBA00023180"/>
    </source>
</evidence>
<evidence type="ECO:0000256" key="7">
    <source>
        <dbReference type="ARBA" id="ARBA00022989"/>
    </source>
</evidence>
<keyword evidence="9" id="KW-1015">Disulfide bond</keyword>
<gene>
    <name evidence="15" type="primary">Ddr1</name>
</gene>
<dbReference type="PANTHER" id="PTHR24543">
    <property type="entry name" value="MULTICOPPER OXIDASE-RELATED"/>
    <property type="match status" value="1"/>
</dbReference>
<evidence type="ECO:0000256" key="9">
    <source>
        <dbReference type="ARBA" id="ARBA00023157"/>
    </source>
</evidence>
<dbReference type="InterPro" id="IPR000421">
    <property type="entry name" value="FA58C"/>
</dbReference>
<feature type="signal peptide" evidence="13">
    <location>
        <begin position="1"/>
        <end position="21"/>
    </location>
</feature>
<evidence type="ECO:0000256" key="5">
    <source>
        <dbReference type="ARBA" id="ARBA00022741"/>
    </source>
</evidence>
<keyword evidence="16" id="KW-1185">Reference proteome</keyword>
<dbReference type="Gene3D" id="2.60.120.260">
    <property type="entry name" value="Galactose-binding domain-like"/>
    <property type="match status" value="1"/>
</dbReference>
<keyword evidence="3" id="KW-0812">Transmembrane</keyword>
<keyword evidence="7" id="KW-1133">Transmembrane helix</keyword>
<keyword evidence="4 13" id="KW-0732">Signal</keyword>
<feature type="chain" id="PRO_5034863329" evidence="13">
    <location>
        <begin position="22"/>
        <end position="241"/>
    </location>
</feature>
<evidence type="ECO:0000256" key="6">
    <source>
        <dbReference type="ARBA" id="ARBA00022840"/>
    </source>
</evidence>
<sequence length="241" mass="26526">MGTGTLSSLLLLLLLMATGHADMKGHFDPAKCRYALGMQDRTIPDSDISVSSSWSDSTAARHSRLESSDGDGAWCPAGPVFPKEEEYLQVDLRRLHLVALVGTQGRHAGGLGKEFSRSYRLRYSRDGHRWMDWKDRWGQEVISGNEDPGGVVLKDLGPPMVARLVRFYPRADRVMSVCLRVESSTFHISFLGPLPSGYNMVGWMTSGRARSCGSGQAMTTWDGVTIASPVATWRWSSSLTS</sequence>
<keyword evidence="2" id="KW-1003">Cell membrane</keyword>
<evidence type="ECO:0000313" key="16">
    <source>
        <dbReference type="Proteomes" id="UP000694385"/>
    </source>
</evidence>
<dbReference type="Proteomes" id="UP000694385">
    <property type="component" value="Unassembled WGS sequence"/>
</dbReference>
<evidence type="ECO:0000256" key="10">
    <source>
        <dbReference type="ARBA" id="ARBA00023170"/>
    </source>
</evidence>
<dbReference type="SMART" id="SM00231">
    <property type="entry name" value="FA58C"/>
    <property type="match status" value="1"/>
</dbReference>
<dbReference type="GeneTree" id="ENSGT00940000159733"/>
<proteinExistence type="inferred from homology"/>
<keyword evidence="11" id="KW-0325">Glycoprotein</keyword>
<dbReference type="GO" id="GO:0005524">
    <property type="term" value="F:ATP binding"/>
    <property type="evidence" value="ECO:0007669"/>
    <property type="project" value="UniProtKB-KW"/>
</dbReference>
<dbReference type="CDD" id="cd00057">
    <property type="entry name" value="FA58C"/>
    <property type="match status" value="1"/>
</dbReference>
<dbReference type="InterPro" id="IPR008979">
    <property type="entry name" value="Galactose-bd-like_sf"/>
</dbReference>
<dbReference type="Ensembl" id="ENSJJAT00000018327.1">
    <property type="protein sequence ID" value="ENSJJAP00000011849.1"/>
    <property type="gene ID" value="ENSJJAG00000015037.1"/>
</dbReference>
<dbReference type="GO" id="GO:0005886">
    <property type="term" value="C:plasma membrane"/>
    <property type="evidence" value="ECO:0007669"/>
    <property type="project" value="UniProtKB-SubCell"/>
</dbReference>
<evidence type="ECO:0000256" key="8">
    <source>
        <dbReference type="ARBA" id="ARBA00023136"/>
    </source>
</evidence>